<evidence type="ECO:0000256" key="1">
    <source>
        <dbReference type="SAM" id="MobiDB-lite"/>
    </source>
</evidence>
<proteinExistence type="predicted"/>
<feature type="compositionally biased region" description="Polar residues" evidence="1">
    <location>
        <begin position="10"/>
        <end position="29"/>
    </location>
</feature>
<dbReference type="EMBL" id="UZAN01049900">
    <property type="protein sequence ID" value="VDP87812.1"/>
    <property type="molecule type" value="Genomic_DNA"/>
</dbReference>
<gene>
    <name evidence="2" type="ORF">ECPE_LOCUS10914</name>
</gene>
<accession>A0A183AVC9</accession>
<dbReference type="AlphaFoldDB" id="A0A183AVC9"/>
<dbReference type="Proteomes" id="UP000272942">
    <property type="component" value="Unassembled WGS sequence"/>
</dbReference>
<evidence type="ECO:0000313" key="4">
    <source>
        <dbReference type="WBParaSite" id="ECPE_0001094801-mRNA-1"/>
    </source>
</evidence>
<evidence type="ECO:0000313" key="2">
    <source>
        <dbReference type="EMBL" id="VDP87812.1"/>
    </source>
</evidence>
<dbReference type="OrthoDB" id="1729737at2759"/>
<dbReference type="WBParaSite" id="ECPE_0001094801-mRNA-1">
    <property type="protein sequence ID" value="ECPE_0001094801-mRNA-1"/>
    <property type="gene ID" value="ECPE_0001094801"/>
</dbReference>
<dbReference type="PANTHER" id="PTHR45737:SF6">
    <property type="entry name" value="VON WILLEBRAND FACTOR A DOMAIN-CONTAINING PROTEIN 5A"/>
    <property type="match status" value="1"/>
</dbReference>
<dbReference type="PANTHER" id="PTHR45737">
    <property type="entry name" value="VON WILLEBRAND FACTOR A DOMAIN-CONTAINING PROTEIN 5A"/>
    <property type="match status" value="1"/>
</dbReference>
<organism evidence="4">
    <name type="scientific">Echinostoma caproni</name>
    <dbReference type="NCBI Taxonomy" id="27848"/>
    <lineage>
        <taxon>Eukaryota</taxon>
        <taxon>Metazoa</taxon>
        <taxon>Spiralia</taxon>
        <taxon>Lophotrochozoa</taxon>
        <taxon>Platyhelminthes</taxon>
        <taxon>Trematoda</taxon>
        <taxon>Digenea</taxon>
        <taxon>Plagiorchiida</taxon>
        <taxon>Echinostomata</taxon>
        <taxon>Echinostomatoidea</taxon>
        <taxon>Echinostomatidae</taxon>
        <taxon>Echinostoma</taxon>
    </lineage>
</organism>
<evidence type="ECO:0000313" key="3">
    <source>
        <dbReference type="Proteomes" id="UP000272942"/>
    </source>
</evidence>
<sequence>MKTAVHCEPVSNSSDHTSFRRGQTSNVPNTPRCPIEPVTTTTTGKVIGLVRSNVNQARVFPIGIGCGASTYLINGIARAGRGVATFIREAIHPRPQGSGNPNLWVMQPDAYPERVKDESLIPNNPRAHMNMLNKREGPDSEKKFSGEQICVLRADFSFPINMGRVEITQDKTMPITGVPLQEMRAATMQILNAALQPRASNVKVHWQLMVTNSTDQLAPLDVIVVPQHVPPIFNQCFATVFGFFDYRIQDYDPAHGGERPTLGLLPVYQQQLEAWARENQGFSFQCVDYETDCHCM</sequence>
<name>A0A183AVC9_9TREM</name>
<keyword evidence="3" id="KW-1185">Reference proteome</keyword>
<feature type="region of interest" description="Disordered" evidence="1">
    <location>
        <begin position="1"/>
        <end position="38"/>
    </location>
</feature>
<reference evidence="2 3" key="2">
    <citation type="submission" date="2018-11" db="EMBL/GenBank/DDBJ databases">
        <authorList>
            <consortium name="Pathogen Informatics"/>
        </authorList>
    </citation>
    <scope>NUCLEOTIDE SEQUENCE [LARGE SCALE GENOMIC DNA]</scope>
    <source>
        <strain evidence="2 3">Egypt</strain>
    </source>
</reference>
<protein>
    <submittedName>
        <fullName evidence="4">Piwi domain-containing protein</fullName>
    </submittedName>
</protein>
<reference evidence="4" key="1">
    <citation type="submission" date="2016-06" db="UniProtKB">
        <authorList>
            <consortium name="WormBaseParasite"/>
        </authorList>
    </citation>
    <scope>IDENTIFICATION</scope>
</reference>